<dbReference type="PROSITE" id="PS00463">
    <property type="entry name" value="ZN2_CY6_FUNGAL_1"/>
    <property type="match status" value="1"/>
</dbReference>
<feature type="region of interest" description="Disordered" evidence="5">
    <location>
        <begin position="147"/>
        <end position="166"/>
    </location>
</feature>
<dbReference type="CDD" id="cd12148">
    <property type="entry name" value="fungal_TF_MHR"/>
    <property type="match status" value="1"/>
</dbReference>
<dbReference type="PANTHER" id="PTHR47424:SF12">
    <property type="entry name" value="TRANSCRIPTION FACTOR ASQA"/>
    <property type="match status" value="1"/>
</dbReference>
<dbReference type="AlphaFoldDB" id="A0A395T9V4"/>
<dbReference type="GO" id="GO:0000981">
    <property type="term" value="F:DNA-binding transcription factor activity, RNA polymerase II-specific"/>
    <property type="evidence" value="ECO:0007669"/>
    <property type="project" value="InterPro"/>
</dbReference>
<feature type="domain" description="Zn(2)-C6 fungal-type" evidence="6">
    <location>
        <begin position="36"/>
        <end position="65"/>
    </location>
</feature>
<keyword evidence="8" id="KW-1185">Reference proteome</keyword>
<evidence type="ECO:0000313" key="7">
    <source>
        <dbReference type="EMBL" id="RGP81510.1"/>
    </source>
</evidence>
<dbReference type="InterPro" id="IPR001138">
    <property type="entry name" value="Zn2Cys6_DnaBD"/>
</dbReference>
<accession>A0A395T9V4</accession>
<dbReference type="PANTHER" id="PTHR47424">
    <property type="entry name" value="REGULATORY PROTEIN GAL4"/>
    <property type="match status" value="1"/>
</dbReference>
<dbReference type="InterPro" id="IPR007219">
    <property type="entry name" value="XnlR_reg_dom"/>
</dbReference>
<keyword evidence="3" id="KW-0804">Transcription</keyword>
<dbReference type="Pfam" id="PF00172">
    <property type="entry name" value="Zn_clus"/>
    <property type="match status" value="1"/>
</dbReference>
<dbReference type="Proteomes" id="UP000266234">
    <property type="component" value="Unassembled WGS sequence"/>
</dbReference>
<keyword evidence="4" id="KW-0539">Nucleus</keyword>
<evidence type="ECO:0000256" key="4">
    <source>
        <dbReference type="ARBA" id="ARBA00023242"/>
    </source>
</evidence>
<evidence type="ECO:0000256" key="3">
    <source>
        <dbReference type="ARBA" id="ARBA00023163"/>
    </source>
</evidence>
<dbReference type="PROSITE" id="PS50048">
    <property type="entry name" value="ZN2_CY6_FUNGAL_2"/>
    <property type="match status" value="1"/>
</dbReference>
<dbReference type="GO" id="GO:0000978">
    <property type="term" value="F:RNA polymerase II cis-regulatory region sequence-specific DNA binding"/>
    <property type="evidence" value="ECO:0007669"/>
    <property type="project" value="TreeGrafter"/>
</dbReference>
<dbReference type="GO" id="GO:0008270">
    <property type="term" value="F:zinc ion binding"/>
    <property type="evidence" value="ECO:0007669"/>
    <property type="project" value="InterPro"/>
</dbReference>
<keyword evidence="1" id="KW-0479">Metal-binding</keyword>
<dbReference type="InterPro" id="IPR051127">
    <property type="entry name" value="Fungal_SecMet_Regulators"/>
</dbReference>
<sequence length="683" mass="76456">MFTTFDITTSDSPACGKTLSTPTSQPRPKRAQVSRACDWCRLTRVKCDSTRPCRNCKQAKRECVNSGRDDFKSVAAATKEVQRLRSQVQELENKLLSPSYSSGKGDAGRRHSSRWKGIRINGLQYGPSSLAYFSHRLSTFIKTDLELKPSPKSSLSPPSTPPNCDRLHREQQDALLDLYWQGYHVIYPVLEEAEFRRHYDSLWHGSMRQACPLVDIVIALCIQFGSSYTATDALIMPDQPGHEFYLQAQQSCYFLSAIYLLAFKQTNSAYMMVRSAVAAAESLGLQFDDHDYNRSNTNSPSANVGSRLWQCLVTLDTEIALVLGRPFSVADTQLHNQAEPESDQIAQLAGPNFTLSGSSDINWLRFAHERRRLFQIARAIHTELEAVMEDVLEEIEQADFYQHPESREKCAKYLYEKLKHFKAWVEELPESLKTPRVQGVPFSVDRSTLDLSQTIPLWLQMQRLVLELDYHSLVIMLTRTFNSFLPTPALGTFNSDNHCITSVNSGIMMTLMLHQLLSGSEILAGLFQVVGWQRIATFALAGFACGYPICPLSPTARKILPQAVRVFEMSGSRENAQLANNLKTKCFEIVQAFCARLGIATPATTPTDTHKDAEAVDEPIEPSSYQVMSIGEEALFNAGFGNILDNELWTTDSPGGLLWGDLMRDLDSGLASSLDNIEVQDSV</sequence>
<comment type="caution">
    <text evidence="7">The sequence shown here is derived from an EMBL/GenBank/DDBJ whole genome shotgun (WGS) entry which is preliminary data.</text>
</comment>
<reference evidence="7 8" key="1">
    <citation type="journal article" date="2018" name="PLoS Pathog.">
        <title>Evolution of structural diversity of trichothecenes, a family of toxins produced by plant pathogenic and entomopathogenic fungi.</title>
        <authorList>
            <person name="Proctor R.H."/>
            <person name="McCormick S.P."/>
            <person name="Kim H.S."/>
            <person name="Cardoza R.E."/>
            <person name="Stanley A.M."/>
            <person name="Lindo L."/>
            <person name="Kelly A."/>
            <person name="Brown D.W."/>
            <person name="Lee T."/>
            <person name="Vaughan M.M."/>
            <person name="Alexander N.J."/>
            <person name="Busman M."/>
            <person name="Gutierrez S."/>
        </authorList>
    </citation>
    <scope>NUCLEOTIDE SEQUENCE [LARGE SCALE GENOMIC DNA]</scope>
    <source>
        <strain evidence="7 8">NRRL 20695</strain>
    </source>
</reference>
<gene>
    <name evidence="7" type="ORF">FLONG3_379</name>
</gene>
<evidence type="ECO:0000256" key="2">
    <source>
        <dbReference type="ARBA" id="ARBA00023015"/>
    </source>
</evidence>
<dbReference type="Gene3D" id="4.10.240.10">
    <property type="entry name" value="Zn(2)-C6 fungal-type DNA-binding domain"/>
    <property type="match status" value="1"/>
</dbReference>
<evidence type="ECO:0000259" key="6">
    <source>
        <dbReference type="PROSITE" id="PS50048"/>
    </source>
</evidence>
<dbReference type="InterPro" id="IPR036864">
    <property type="entry name" value="Zn2-C6_fun-type_DNA-bd_sf"/>
</dbReference>
<protein>
    <submittedName>
        <fullName evidence="7">Transcription factor</fullName>
    </submittedName>
</protein>
<dbReference type="SMART" id="SM00906">
    <property type="entry name" value="Fungal_trans"/>
    <property type="match status" value="1"/>
</dbReference>
<organism evidence="7 8">
    <name type="scientific">Fusarium longipes</name>
    <dbReference type="NCBI Taxonomy" id="694270"/>
    <lineage>
        <taxon>Eukaryota</taxon>
        <taxon>Fungi</taxon>
        <taxon>Dikarya</taxon>
        <taxon>Ascomycota</taxon>
        <taxon>Pezizomycotina</taxon>
        <taxon>Sordariomycetes</taxon>
        <taxon>Hypocreomycetidae</taxon>
        <taxon>Hypocreales</taxon>
        <taxon>Nectriaceae</taxon>
        <taxon>Fusarium</taxon>
    </lineage>
</organism>
<dbReference type="GO" id="GO:0006351">
    <property type="term" value="P:DNA-templated transcription"/>
    <property type="evidence" value="ECO:0007669"/>
    <property type="project" value="InterPro"/>
</dbReference>
<proteinExistence type="predicted"/>
<dbReference type="CDD" id="cd00067">
    <property type="entry name" value="GAL4"/>
    <property type="match status" value="1"/>
</dbReference>
<keyword evidence="2" id="KW-0805">Transcription regulation</keyword>
<dbReference type="EMBL" id="PXOG01000009">
    <property type="protein sequence ID" value="RGP81510.1"/>
    <property type="molecule type" value="Genomic_DNA"/>
</dbReference>
<dbReference type="SUPFAM" id="SSF57701">
    <property type="entry name" value="Zn2/Cys6 DNA-binding domain"/>
    <property type="match status" value="1"/>
</dbReference>
<dbReference type="GO" id="GO:0000435">
    <property type="term" value="P:positive regulation of transcription from RNA polymerase II promoter by galactose"/>
    <property type="evidence" value="ECO:0007669"/>
    <property type="project" value="TreeGrafter"/>
</dbReference>
<dbReference type="OrthoDB" id="2283488at2759"/>
<name>A0A395T9V4_9HYPO</name>
<evidence type="ECO:0000313" key="8">
    <source>
        <dbReference type="Proteomes" id="UP000266234"/>
    </source>
</evidence>
<dbReference type="GO" id="GO:0005634">
    <property type="term" value="C:nucleus"/>
    <property type="evidence" value="ECO:0007669"/>
    <property type="project" value="TreeGrafter"/>
</dbReference>
<dbReference type="Pfam" id="PF04082">
    <property type="entry name" value="Fungal_trans"/>
    <property type="match status" value="1"/>
</dbReference>
<evidence type="ECO:0000256" key="1">
    <source>
        <dbReference type="ARBA" id="ARBA00022723"/>
    </source>
</evidence>
<evidence type="ECO:0000256" key="5">
    <source>
        <dbReference type="SAM" id="MobiDB-lite"/>
    </source>
</evidence>
<dbReference type="SMART" id="SM00066">
    <property type="entry name" value="GAL4"/>
    <property type="match status" value="1"/>
</dbReference>